<organism evidence="1">
    <name type="scientific">Medioppia subpectinata</name>
    <dbReference type="NCBI Taxonomy" id="1979941"/>
    <lineage>
        <taxon>Eukaryota</taxon>
        <taxon>Metazoa</taxon>
        <taxon>Ecdysozoa</taxon>
        <taxon>Arthropoda</taxon>
        <taxon>Chelicerata</taxon>
        <taxon>Arachnida</taxon>
        <taxon>Acari</taxon>
        <taxon>Acariformes</taxon>
        <taxon>Sarcoptiformes</taxon>
        <taxon>Oribatida</taxon>
        <taxon>Brachypylina</taxon>
        <taxon>Oppioidea</taxon>
        <taxon>Oppiidae</taxon>
        <taxon>Medioppia</taxon>
    </lineage>
</organism>
<gene>
    <name evidence="1" type="ORF">OSB1V03_LOCUS12965</name>
</gene>
<evidence type="ECO:0000313" key="1">
    <source>
        <dbReference type="EMBL" id="CAD7632562.1"/>
    </source>
</evidence>
<dbReference type="EMBL" id="OC865760">
    <property type="protein sequence ID" value="CAD7632562.1"/>
    <property type="molecule type" value="Genomic_DNA"/>
</dbReference>
<reference evidence="1" key="1">
    <citation type="submission" date="2020-11" db="EMBL/GenBank/DDBJ databases">
        <authorList>
            <person name="Tran Van P."/>
        </authorList>
    </citation>
    <scope>NUCLEOTIDE SEQUENCE</scope>
</reference>
<name>A0A7R9KZV4_9ACAR</name>
<dbReference type="AlphaFoldDB" id="A0A7R9KZV4"/>
<proteinExistence type="predicted"/>
<dbReference type="Proteomes" id="UP000759131">
    <property type="component" value="Unassembled WGS sequence"/>
</dbReference>
<accession>A0A7R9KZV4</accession>
<sequence length="159" mass="18302">MHIMQVYHQIIISAEELTVGTDGTDIKVDNKVSNPAFVGHRLTFNANTEGRRNGLKILSDLLKKRIVLFHKLNAKNDTNKAETIKTTDNDDKSGSKHMAELLKSLKAEKSDVEEVDPTNDRQKRFLFGPPMDYMVIDYHMPFHPFYPPDDYVVETIDYY</sequence>
<keyword evidence="2" id="KW-1185">Reference proteome</keyword>
<dbReference type="EMBL" id="CAJPIZ010011185">
    <property type="protein sequence ID" value="CAG2112992.1"/>
    <property type="molecule type" value="Genomic_DNA"/>
</dbReference>
<evidence type="ECO:0000313" key="2">
    <source>
        <dbReference type="Proteomes" id="UP000759131"/>
    </source>
</evidence>
<protein>
    <submittedName>
        <fullName evidence="1">Uncharacterized protein</fullName>
    </submittedName>
</protein>